<dbReference type="InterPro" id="IPR036390">
    <property type="entry name" value="WH_DNA-bd_sf"/>
</dbReference>
<evidence type="ECO:0000313" key="4">
    <source>
        <dbReference type="EMBL" id="THT98122.1"/>
    </source>
</evidence>
<name>A0A4S8ETN8_9BURK</name>
<sequence length="646" mass="69925">MIHPESEYLVEFTPKAARDYSAHARLAQLLLPRIAPPSAMSFLSMMPKALEALERYLTGADKDSLVAKIVKKADARSAQRALSHGSQARFATAKAVPLYDLLMQAIGAMLRSGTSLPLNRSGAAGWVYDGSVWFVAKRLADAVREWIHKNEPDQVVPGDTKNDRLFDTWQDYGVIERNPHTGQAVWYVHVEGHSQSEQGTYSHSLTMLRFPLAKLFADESQYPEAMTGRIVVRASRDGETEAIHDIETDAIIDAASHDHDATRHAGNPVQSDAVQASSDMKLKQGDDTLVDTEHKVKPRKADAKPVVKSPALKAPAFSKPSGTVKTAKPATKAPQQATTPKQPSSPPQTASTSSIHHAEQNDELDAVDAAYLLESSILSDVRGGPSGMDALRAAASQYSNERKTEATTGKRPQTASTATPTAAPKVAQAKQATEQSPTAKPPAQQHVAATPVNPSQTASNLPALAPISTIKTLSGLKPMTPLPKIVLGTGQPEVHAKSLDPVLLKQDLPRLSGQQNERQAEPSELATDFMRWVQQSLVDRSLKFNETGAAVHFVPEGMAVVSPLIFKQYAGTLTTDLSKVPEMAKQVQRDVIKADWHLPGPNKSNIVRYAVIRGQEQVSTLSVVVFVNAGRWVQPVPPSNPVLQLM</sequence>
<feature type="domain" description="Uncharacterised" evidence="2">
    <location>
        <begin position="18"/>
        <end position="180"/>
    </location>
</feature>
<feature type="region of interest" description="Disordered" evidence="1">
    <location>
        <begin position="395"/>
        <end position="460"/>
    </location>
</feature>
<dbReference type="RefSeq" id="WP_136574603.1">
    <property type="nucleotide sequence ID" value="NZ_STFG01000023.1"/>
</dbReference>
<evidence type="ECO:0000256" key="1">
    <source>
        <dbReference type="SAM" id="MobiDB-lite"/>
    </source>
</evidence>
<comment type="caution">
    <text evidence="4">The sequence shown here is derived from an EMBL/GenBank/DDBJ whole genome shotgun (WGS) entry which is preliminary data.</text>
</comment>
<dbReference type="Proteomes" id="UP000308917">
    <property type="component" value="Unassembled WGS sequence"/>
</dbReference>
<feature type="compositionally biased region" description="Low complexity" evidence="1">
    <location>
        <begin position="412"/>
        <end position="433"/>
    </location>
</feature>
<organism evidence="4 5">
    <name type="scientific">Lampropedia puyangensis</name>
    <dbReference type="NCBI Taxonomy" id="1330072"/>
    <lineage>
        <taxon>Bacteria</taxon>
        <taxon>Pseudomonadati</taxon>
        <taxon>Pseudomonadota</taxon>
        <taxon>Betaproteobacteria</taxon>
        <taxon>Burkholderiales</taxon>
        <taxon>Comamonadaceae</taxon>
        <taxon>Lampropedia</taxon>
    </lineage>
</organism>
<dbReference type="SUPFAM" id="SSF46785">
    <property type="entry name" value="Winged helix' DNA-binding domain"/>
    <property type="match status" value="1"/>
</dbReference>
<feature type="compositionally biased region" description="Basic and acidic residues" evidence="1">
    <location>
        <begin position="280"/>
        <end position="305"/>
    </location>
</feature>
<reference evidence="4 5" key="1">
    <citation type="journal article" date="2015" name="Antonie Van Leeuwenhoek">
        <title>Lampropedia puyangensis sp. nov., isolated from symptomatic bark of Populus ? euramericana canker and emended description of Lampropedia hyalina (Ehrenberg 1832) Lee et al. 2004.</title>
        <authorList>
            <person name="Li Y."/>
            <person name="Wang T."/>
            <person name="Piao C.G."/>
            <person name="Wang L.F."/>
            <person name="Tian G.Z."/>
            <person name="Zhu T.H."/>
            <person name="Guo M.W."/>
        </authorList>
    </citation>
    <scope>NUCLEOTIDE SEQUENCE [LARGE SCALE GENOMIC DNA]</scope>
    <source>
        <strain evidence="4 5">2-bin</strain>
    </source>
</reference>
<evidence type="ECO:0000259" key="3">
    <source>
        <dbReference type="Pfam" id="PF07515"/>
    </source>
</evidence>
<gene>
    <name evidence="4" type="ORF">E9531_15090</name>
</gene>
<feature type="domain" description="Putative conjugal transfer nickase/helicase TraI C-terminal" evidence="3">
    <location>
        <begin position="526"/>
        <end position="645"/>
    </location>
</feature>
<feature type="region of interest" description="Disordered" evidence="1">
    <location>
        <begin position="259"/>
        <end position="358"/>
    </location>
</feature>
<dbReference type="Gene3D" id="1.10.3210.40">
    <property type="match status" value="1"/>
</dbReference>
<dbReference type="EMBL" id="STFG01000023">
    <property type="protein sequence ID" value="THT98122.1"/>
    <property type="molecule type" value="Genomic_DNA"/>
</dbReference>
<dbReference type="Pfam" id="PF07514">
    <property type="entry name" value="TraI_2"/>
    <property type="match status" value="1"/>
</dbReference>
<dbReference type="GO" id="GO:0016787">
    <property type="term" value="F:hydrolase activity"/>
    <property type="evidence" value="ECO:0007669"/>
    <property type="project" value="UniProtKB-KW"/>
</dbReference>
<feature type="compositionally biased region" description="Low complexity" evidence="1">
    <location>
        <begin position="325"/>
        <end position="354"/>
    </location>
</feature>
<proteinExistence type="predicted"/>
<dbReference type="Pfam" id="PF07515">
    <property type="entry name" value="TraI_2_C"/>
    <property type="match status" value="1"/>
</dbReference>
<dbReference type="AlphaFoldDB" id="A0A4S8ETN8"/>
<keyword evidence="5" id="KW-1185">Reference proteome</keyword>
<protein>
    <submittedName>
        <fullName evidence="4">Phosphohydrolase</fullName>
    </submittedName>
</protein>
<dbReference type="InterPro" id="IPR011093">
    <property type="entry name" value="TraI_2_C"/>
</dbReference>
<evidence type="ECO:0000259" key="2">
    <source>
        <dbReference type="Pfam" id="PF07514"/>
    </source>
</evidence>
<dbReference type="OrthoDB" id="6190309at2"/>
<dbReference type="InterPro" id="IPR011119">
    <property type="entry name" value="Unchr_helicase_relaxase_TraI"/>
</dbReference>
<feature type="compositionally biased region" description="Polar residues" evidence="1">
    <location>
        <begin position="268"/>
        <end position="278"/>
    </location>
</feature>
<keyword evidence="4" id="KW-0378">Hydrolase</keyword>
<evidence type="ECO:0000313" key="5">
    <source>
        <dbReference type="Proteomes" id="UP000308917"/>
    </source>
</evidence>
<accession>A0A4S8ETN8</accession>